<keyword evidence="3" id="KW-1185">Reference proteome</keyword>
<dbReference type="PROSITE" id="PS00018">
    <property type="entry name" value="EF_HAND_1"/>
    <property type="match status" value="2"/>
</dbReference>
<protein>
    <submittedName>
        <fullName evidence="2">Calcium-binding protein</fullName>
    </submittedName>
</protein>
<dbReference type="InterPro" id="IPR018247">
    <property type="entry name" value="EF_Hand_1_Ca_BS"/>
</dbReference>
<dbReference type="PROSITE" id="PS50222">
    <property type="entry name" value="EF_HAND_2"/>
    <property type="match status" value="2"/>
</dbReference>
<evidence type="ECO:0000313" key="2">
    <source>
        <dbReference type="EMBL" id="GLH96919.1"/>
    </source>
</evidence>
<dbReference type="CDD" id="cd00051">
    <property type="entry name" value="EFh"/>
    <property type="match status" value="1"/>
</dbReference>
<dbReference type="SUPFAM" id="SSF47473">
    <property type="entry name" value="EF-hand"/>
    <property type="match status" value="1"/>
</dbReference>
<dbReference type="Pfam" id="PF13202">
    <property type="entry name" value="EF-hand_5"/>
    <property type="match status" value="1"/>
</dbReference>
<dbReference type="SMART" id="SM00054">
    <property type="entry name" value="EFh"/>
    <property type="match status" value="4"/>
</dbReference>
<feature type="domain" description="EF-hand" evidence="1">
    <location>
        <begin position="53"/>
        <end position="88"/>
    </location>
</feature>
<gene>
    <name evidence="2" type="ORF">Pa4123_21930</name>
</gene>
<accession>A0ABQ5QRQ3</accession>
<reference evidence="2" key="1">
    <citation type="submission" date="2022-12" db="EMBL/GenBank/DDBJ databases">
        <title>New Phytohabitans aurantiacus sp. RD004123 nov., an actinomycete isolated from soil.</title>
        <authorList>
            <person name="Triningsih D.W."/>
            <person name="Harunari E."/>
            <person name="Igarashi Y."/>
        </authorList>
    </citation>
    <scope>NUCLEOTIDE SEQUENCE</scope>
    <source>
        <strain evidence="2">RD004123</strain>
    </source>
</reference>
<evidence type="ECO:0000259" key="1">
    <source>
        <dbReference type="PROSITE" id="PS50222"/>
    </source>
</evidence>
<proteinExistence type="predicted"/>
<dbReference type="Gene3D" id="1.10.238.10">
    <property type="entry name" value="EF-hand"/>
    <property type="match status" value="1"/>
</dbReference>
<dbReference type="PANTHER" id="PTHR10827">
    <property type="entry name" value="RETICULOCALBIN"/>
    <property type="match status" value="1"/>
</dbReference>
<dbReference type="Pfam" id="PF13499">
    <property type="entry name" value="EF-hand_7"/>
    <property type="match status" value="1"/>
</dbReference>
<dbReference type="PANTHER" id="PTHR10827:SF52">
    <property type="entry name" value="IP16409P"/>
    <property type="match status" value="1"/>
</dbReference>
<name>A0ABQ5QRQ3_9ACTN</name>
<feature type="domain" description="EF-hand" evidence="1">
    <location>
        <begin position="129"/>
        <end position="164"/>
    </location>
</feature>
<dbReference type="RefSeq" id="WP_281894271.1">
    <property type="nucleotide sequence ID" value="NZ_BSDI01000007.1"/>
</dbReference>
<sequence length="182" mass="20027">MTSCARLIDMLTFWDADRDGAIEESDYEIAAGRMVGLSGLQPGSPEYAQLHRQLVEGGWQLLRQFDGDSDGRVTLEEALAGFDGLHADSQRFHKVIIEPSYSFFDLIDADHDGRITAAEHHAFLVAMTVDPARAAAAFPHLDADGDGFLSREEYVQLMEEFYTSDDPDSAGSWLLGKADQGV</sequence>
<comment type="caution">
    <text evidence="2">The sequence shown here is derived from an EMBL/GenBank/DDBJ whole genome shotgun (WGS) entry which is preliminary data.</text>
</comment>
<dbReference type="InterPro" id="IPR002048">
    <property type="entry name" value="EF_hand_dom"/>
</dbReference>
<dbReference type="EMBL" id="BSDI01000007">
    <property type="protein sequence ID" value="GLH96919.1"/>
    <property type="molecule type" value="Genomic_DNA"/>
</dbReference>
<evidence type="ECO:0000313" key="3">
    <source>
        <dbReference type="Proteomes" id="UP001144280"/>
    </source>
</evidence>
<dbReference type="Proteomes" id="UP001144280">
    <property type="component" value="Unassembled WGS sequence"/>
</dbReference>
<organism evidence="2 3">
    <name type="scientific">Phytohabitans aurantiacus</name>
    <dbReference type="NCBI Taxonomy" id="3016789"/>
    <lineage>
        <taxon>Bacteria</taxon>
        <taxon>Bacillati</taxon>
        <taxon>Actinomycetota</taxon>
        <taxon>Actinomycetes</taxon>
        <taxon>Micromonosporales</taxon>
        <taxon>Micromonosporaceae</taxon>
    </lineage>
</organism>
<dbReference type="InterPro" id="IPR011992">
    <property type="entry name" value="EF-hand-dom_pair"/>
</dbReference>